<dbReference type="KEGG" id="brh:RBRH_01686"/>
<dbReference type="HOGENOM" id="CLU_1999664_0_0_4"/>
<dbReference type="Proteomes" id="UP000007437">
    <property type="component" value="Plasmid pBRH01"/>
</dbReference>
<dbReference type="RefSeq" id="WP_013428626.1">
    <property type="nucleotide sequence ID" value="NC_014718.1"/>
</dbReference>
<sequence>MAPFLQMPAGFLRAGASRRMGLAFGRQRLGQVRMVDSYSRALAQVLPEGEVSGVRRRAWLTRAACLGASLRLGEGGLEVALAYDILDEMVRVLPRLPRVGMTPVQIRDLADSFMLLANVVEIGW</sequence>
<organism evidence="1 2">
    <name type="scientific">Mycetohabitans rhizoxinica (strain DSM 19002 / CIP 109453 / HKI 454)</name>
    <name type="common">Paraburkholderia rhizoxinica</name>
    <dbReference type="NCBI Taxonomy" id="882378"/>
    <lineage>
        <taxon>Bacteria</taxon>
        <taxon>Pseudomonadati</taxon>
        <taxon>Pseudomonadota</taxon>
        <taxon>Betaproteobacteria</taxon>
        <taxon>Burkholderiales</taxon>
        <taxon>Burkholderiaceae</taxon>
        <taxon>Mycetohabitans</taxon>
    </lineage>
</organism>
<proteinExistence type="predicted"/>
<dbReference type="eggNOG" id="COG1569">
    <property type="taxonomic scope" value="Bacteria"/>
</dbReference>
<dbReference type="AlphaFoldDB" id="E5AUJ1"/>
<gene>
    <name evidence="1" type="ordered locus">RBRH_01686</name>
</gene>
<dbReference type="EMBL" id="FR687360">
    <property type="protein sequence ID" value="CBW76765.1"/>
    <property type="molecule type" value="Genomic_DNA"/>
</dbReference>
<reference evidence="1 2" key="1">
    <citation type="journal article" date="2011" name="J. Bacteriol.">
        <title>Complete genome sequence of Burkholderia rhizoxinica, an endosymbiont of Rhizopus microsporus.</title>
        <authorList>
            <person name="Lackner G."/>
            <person name="Moebius N."/>
            <person name="Partida-Martinez L."/>
            <person name="Hertweck C."/>
        </authorList>
    </citation>
    <scope>NUCLEOTIDE SEQUENCE [LARGE SCALE GENOMIC DNA]</scope>
    <source>
        <strain evidence="2">DSM 19002 / CIP 109453 / HKI 454</strain>
        <plasmid evidence="1 2">pBRH01</plasmid>
    </source>
</reference>
<protein>
    <submittedName>
        <fullName evidence="1">Uncharacterized protein</fullName>
    </submittedName>
</protein>
<geneLocation type="plasmid" evidence="1 2">
    <name>pBRH01</name>
</geneLocation>
<evidence type="ECO:0000313" key="2">
    <source>
        <dbReference type="Proteomes" id="UP000007437"/>
    </source>
</evidence>
<evidence type="ECO:0000313" key="1">
    <source>
        <dbReference type="EMBL" id="CBW76765.1"/>
    </source>
</evidence>
<name>E5AUJ1_MYCRK</name>
<keyword evidence="1" id="KW-0614">Plasmid</keyword>
<accession>E5AUJ1</accession>